<dbReference type="GO" id="GO:0016616">
    <property type="term" value="F:oxidoreductase activity, acting on the CH-OH group of donors, NAD or NADP as acceptor"/>
    <property type="evidence" value="ECO:0007669"/>
    <property type="project" value="TreeGrafter"/>
</dbReference>
<sequence length="259" mass="27465">MIGDGKTAIVTGGSSGIGRATCIALAMHGYAVTVLGTSLDRINETIKLMSQATDGNSSAYLGLALNVTCEIDMLTMVSKTMEQFGTIDLLVASAGMGRRSDNTRLVPYPTASLPLAEWLQILQVNLTGVFLSNRAVLPTMISQGYGHIINICSASTRHGLRGEPYAPAYCASKFGVVGLTESLAAEVGSHGVRVQALFPGLVKTPMTVHTSLIHRYGGIMSADDVALTILYMVQQAQDCTLIHPHLIPQLQAHHAVDSE</sequence>
<name>A0A098TMW5_9CYAN</name>
<dbReference type="OrthoDB" id="9775296at2"/>
<gene>
    <name evidence="3" type="ORF">DO97_16850</name>
</gene>
<dbReference type="InterPro" id="IPR036291">
    <property type="entry name" value="NAD(P)-bd_dom_sf"/>
</dbReference>
<dbReference type="AlphaFoldDB" id="A0A098TMW5"/>
<evidence type="ECO:0000256" key="2">
    <source>
        <dbReference type="RuleBase" id="RU000363"/>
    </source>
</evidence>
<dbReference type="PRINTS" id="PR00081">
    <property type="entry name" value="GDHRDH"/>
</dbReference>
<comment type="similarity">
    <text evidence="1 2">Belongs to the short-chain dehydrogenases/reductases (SDR) family.</text>
</comment>
<dbReference type="Gene3D" id="3.40.50.720">
    <property type="entry name" value="NAD(P)-binding Rossmann-like Domain"/>
    <property type="match status" value="1"/>
</dbReference>
<dbReference type="PANTHER" id="PTHR42760">
    <property type="entry name" value="SHORT-CHAIN DEHYDROGENASES/REDUCTASES FAMILY MEMBER"/>
    <property type="match status" value="1"/>
</dbReference>
<dbReference type="PRINTS" id="PR00080">
    <property type="entry name" value="SDRFAMILY"/>
</dbReference>
<protein>
    <submittedName>
        <fullName evidence="3">Oxidoreductase</fullName>
    </submittedName>
</protein>
<evidence type="ECO:0000256" key="1">
    <source>
        <dbReference type="ARBA" id="ARBA00006484"/>
    </source>
</evidence>
<dbReference type="Pfam" id="PF00106">
    <property type="entry name" value="adh_short"/>
    <property type="match status" value="1"/>
</dbReference>
<evidence type="ECO:0000313" key="3">
    <source>
        <dbReference type="EMBL" id="KGF73634.1"/>
    </source>
</evidence>
<dbReference type="InterPro" id="IPR002347">
    <property type="entry name" value="SDR_fam"/>
</dbReference>
<proteinExistence type="inferred from homology"/>
<evidence type="ECO:0000313" key="4">
    <source>
        <dbReference type="Proteomes" id="UP000030170"/>
    </source>
</evidence>
<dbReference type="GO" id="GO:0030497">
    <property type="term" value="P:fatty acid elongation"/>
    <property type="evidence" value="ECO:0007669"/>
    <property type="project" value="TreeGrafter"/>
</dbReference>
<accession>A0A098TMW5</accession>
<dbReference type="CDD" id="cd05233">
    <property type="entry name" value="SDR_c"/>
    <property type="match status" value="1"/>
</dbReference>
<dbReference type="RefSeq" id="WP_036531148.1">
    <property type="nucleotide sequence ID" value="NZ_JJML01000006.1"/>
</dbReference>
<keyword evidence="4" id="KW-1185">Reference proteome</keyword>
<dbReference type="STRING" id="1497020.DO97_16850"/>
<reference evidence="3 4" key="1">
    <citation type="journal article" date="2014" name="Mol. Ecol.">
        <title>Evolution of Synechococcus.</title>
        <authorList>
            <person name="Dvorak P."/>
            <person name="Casamatta D."/>
            <person name="Hasler P."/>
            <person name="Poulickova A."/>
            <person name="Ondrej V."/>
            <person name="Sanges R."/>
        </authorList>
    </citation>
    <scope>NUCLEOTIDE SEQUENCE [LARGE SCALE GENOMIC DNA]</scope>
    <source>
        <strain evidence="3 4">CAUP A 1101</strain>
    </source>
</reference>
<organism evidence="3 4">
    <name type="scientific">Neosynechococcus sphagnicola sy1</name>
    <dbReference type="NCBI Taxonomy" id="1497020"/>
    <lineage>
        <taxon>Bacteria</taxon>
        <taxon>Bacillati</taxon>
        <taxon>Cyanobacteriota</taxon>
        <taxon>Cyanophyceae</taxon>
        <taxon>Neosynechococcales</taxon>
        <taxon>Neosynechococcaceae</taxon>
        <taxon>Neosynechococcus</taxon>
    </lineage>
</organism>
<dbReference type="SUPFAM" id="SSF51735">
    <property type="entry name" value="NAD(P)-binding Rossmann-fold domains"/>
    <property type="match status" value="1"/>
</dbReference>
<dbReference type="Proteomes" id="UP000030170">
    <property type="component" value="Unassembled WGS sequence"/>
</dbReference>
<dbReference type="EMBL" id="JJML01000006">
    <property type="protein sequence ID" value="KGF73634.1"/>
    <property type="molecule type" value="Genomic_DNA"/>
</dbReference>
<comment type="caution">
    <text evidence="3">The sequence shown here is derived from an EMBL/GenBank/DDBJ whole genome shotgun (WGS) entry which is preliminary data.</text>
</comment>
<dbReference type="PANTHER" id="PTHR42760:SF40">
    <property type="entry name" value="3-OXOACYL-[ACYL-CARRIER-PROTEIN] REDUCTASE, CHLOROPLASTIC"/>
    <property type="match status" value="1"/>
</dbReference>